<dbReference type="Proteomes" id="UP000664073">
    <property type="component" value="Unassembled WGS sequence"/>
</dbReference>
<protein>
    <submittedName>
        <fullName evidence="3">AGE family epimerase/isomerase</fullName>
    </submittedName>
</protein>
<dbReference type="EMBL" id="JAFVMH010000001">
    <property type="protein sequence ID" value="MBO1323707.1"/>
    <property type="molecule type" value="Genomic_DNA"/>
</dbReference>
<keyword evidence="4" id="KW-1185">Reference proteome</keyword>
<dbReference type="SUPFAM" id="SSF48208">
    <property type="entry name" value="Six-hairpin glycosidases"/>
    <property type="match status" value="1"/>
</dbReference>
<sequence>MGDVSGRDAAALVAVRDRFAEWMFERALPFWADVGCDGTADSPACLGAQEYLTLAGVPALPAFKRVRVQARQLFVFSWAALRGWPLAAARADSLYRFLLRAYRPDGGWARLLTREGAVLDATAELYDLAFVVFALAWYARLPGPFSGEAASLARATLGWVCRTMALPDGGFRNCLPDDGQPRQQNPHMHLFEAVLALHGTTGDEGDLAMAHGLYALFLTRFQDPATGALGEYFGPDWHPAPGEQGEWTEPGHHFEWVWLLQAYSAQSGVQTHEQAARLYRFASAHGVEPRTGLVRDGVSRKGVVLRHSARLWAQGEGLRGVLAHAAADSLPLATSMATNLLDRYLSGCPQGTWIDQLDVNARPAAQRIPTSSLYHIVTAYDALDQAARGIGG</sequence>
<name>A0A939HLY5_9PROT</name>
<evidence type="ECO:0000313" key="3">
    <source>
        <dbReference type="EMBL" id="MBO1323707.1"/>
    </source>
</evidence>
<dbReference type="GO" id="GO:0005975">
    <property type="term" value="P:carbohydrate metabolic process"/>
    <property type="evidence" value="ECO:0007669"/>
    <property type="project" value="InterPro"/>
</dbReference>
<dbReference type="InterPro" id="IPR008928">
    <property type="entry name" value="6-hairpin_glycosidase_sf"/>
</dbReference>
<dbReference type="Gene3D" id="1.50.10.10">
    <property type="match status" value="1"/>
</dbReference>
<evidence type="ECO:0000256" key="2">
    <source>
        <dbReference type="ARBA" id="ARBA00023235"/>
    </source>
</evidence>
<reference evidence="3" key="1">
    <citation type="submission" date="2021-03" db="EMBL/GenBank/DDBJ databases">
        <title>The complete genome sequence of Acetobacter sp. TBRC 12339.</title>
        <authorList>
            <person name="Charoenyingcharoen P."/>
            <person name="Yukphan P."/>
        </authorList>
    </citation>
    <scope>NUCLEOTIDE SEQUENCE</scope>
    <source>
        <strain evidence="3">TBRC 12339</strain>
    </source>
</reference>
<keyword evidence="2" id="KW-0413">Isomerase</keyword>
<dbReference type="InterPro" id="IPR012341">
    <property type="entry name" value="6hp_glycosidase-like_sf"/>
</dbReference>
<evidence type="ECO:0000256" key="1">
    <source>
        <dbReference type="ARBA" id="ARBA00008558"/>
    </source>
</evidence>
<gene>
    <name evidence="3" type="ORF">J2D77_00865</name>
</gene>
<dbReference type="PANTHER" id="PTHR15108">
    <property type="entry name" value="N-ACYLGLUCOSAMINE-2-EPIMERASE"/>
    <property type="match status" value="1"/>
</dbReference>
<dbReference type="RefSeq" id="WP_207844966.1">
    <property type="nucleotide sequence ID" value="NZ_JAFVMH010000001.1"/>
</dbReference>
<evidence type="ECO:0000313" key="4">
    <source>
        <dbReference type="Proteomes" id="UP000664073"/>
    </source>
</evidence>
<proteinExistence type="inferred from homology"/>
<comment type="caution">
    <text evidence="3">The sequence shown here is derived from an EMBL/GenBank/DDBJ whole genome shotgun (WGS) entry which is preliminary data.</text>
</comment>
<dbReference type="Pfam" id="PF07221">
    <property type="entry name" value="GlcNAc_2-epim"/>
    <property type="match status" value="1"/>
</dbReference>
<dbReference type="InterPro" id="IPR010819">
    <property type="entry name" value="AGE/CE"/>
</dbReference>
<dbReference type="GO" id="GO:0016853">
    <property type="term" value="F:isomerase activity"/>
    <property type="evidence" value="ECO:0007669"/>
    <property type="project" value="UniProtKB-KW"/>
</dbReference>
<accession>A0A939HLY5</accession>
<comment type="similarity">
    <text evidence="1">Belongs to the N-acylglucosamine 2-epimerase family.</text>
</comment>
<organism evidence="3 4">
    <name type="scientific">Acetobacter garciniae</name>
    <dbReference type="NCBI Taxonomy" id="2817435"/>
    <lineage>
        <taxon>Bacteria</taxon>
        <taxon>Pseudomonadati</taxon>
        <taxon>Pseudomonadota</taxon>
        <taxon>Alphaproteobacteria</taxon>
        <taxon>Acetobacterales</taxon>
        <taxon>Acetobacteraceae</taxon>
        <taxon>Acetobacter</taxon>
    </lineage>
</organism>
<dbReference type="AlphaFoldDB" id="A0A939HLY5"/>